<keyword evidence="2" id="KW-1185">Reference proteome</keyword>
<gene>
    <name evidence="1" type="ORF">LIER_16317</name>
</gene>
<evidence type="ECO:0000313" key="2">
    <source>
        <dbReference type="Proteomes" id="UP001454036"/>
    </source>
</evidence>
<dbReference type="AlphaFoldDB" id="A0AAV3QAE0"/>
<proteinExistence type="predicted"/>
<reference evidence="1 2" key="1">
    <citation type="submission" date="2024-01" db="EMBL/GenBank/DDBJ databases">
        <title>The complete chloroplast genome sequence of Lithospermum erythrorhizon: insights into the phylogenetic relationship among Boraginaceae species and the maternal lineages of purple gromwells.</title>
        <authorList>
            <person name="Okada T."/>
            <person name="Watanabe K."/>
        </authorList>
    </citation>
    <scope>NUCLEOTIDE SEQUENCE [LARGE SCALE GENOMIC DNA]</scope>
</reference>
<accession>A0AAV3QAE0</accession>
<name>A0AAV3QAE0_LITER</name>
<organism evidence="1 2">
    <name type="scientific">Lithospermum erythrorhizon</name>
    <name type="common">Purple gromwell</name>
    <name type="synonym">Lithospermum officinale var. erythrorhizon</name>
    <dbReference type="NCBI Taxonomy" id="34254"/>
    <lineage>
        <taxon>Eukaryota</taxon>
        <taxon>Viridiplantae</taxon>
        <taxon>Streptophyta</taxon>
        <taxon>Embryophyta</taxon>
        <taxon>Tracheophyta</taxon>
        <taxon>Spermatophyta</taxon>
        <taxon>Magnoliopsida</taxon>
        <taxon>eudicotyledons</taxon>
        <taxon>Gunneridae</taxon>
        <taxon>Pentapetalae</taxon>
        <taxon>asterids</taxon>
        <taxon>lamiids</taxon>
        <taxon>Boraginales</taxon>
        <taxon>Boraginaceae</taxon>
        <taxon>Boraginoideae</taxon>
        <taxon>Lithospermeae</taxon>
        <taxon>Lithospermum</taxon>
    </lineage>
</organism>
<protein>
    <submittedName>
        <fullName evidence="1">Uncharacterized protein</fullName>
    </submittedName>
</protein>
<sequence length="151" mass="17603">MSYRKLWPQAELREIDEEEAGGGGNDFHDYMDEMEFGEDNRHIDGEIPRNVESQTANINEGATYYPNEGIVDEELGLIVEDSEYEEDSEDEQVQDDDCELPHMHEYEEEEEEDDEVDFDVEDEHVQVPVIFNKYRHLKTPALIPNMIFGNA</sequence>
<dbReference type="Proteomes" id="UP001454036">
    <property type="component" value="Unassembled WGS sequence"/>
</dbReference>
<dbReference type="EMBL" id="BAABME010003634">
    <property type="protein sequence ID" value="GAA0159575.1"/>
    <property type="molecule type" value="Genomic_DNA"/>
</dbReference>
<evidence type="ECO:0000313" key="1">
    <source>
        <dbReference type="EMBL" id="GAA0159575.1"/>
    </source>
</evidence>
<comment type="caution">
    <text evidence="1">The sequence shown here is derived from an EMBL/GenBank/DDBJ whole genome shotgun (WGS) entry which is preliminary data.</text>
</comment>